<feature type="transmembrane region" description="Helical" evidence="1">
    <location>
        <begin position="250"/>
        <end position="269"/>
    </location>
</feature>
<evidence type="ECO:0000256" key="1">
    <source>
        <dbReference type="SAM" id="Phobius"/>
    </source>
</evidence>
<keyword evidence="3" id="KW-1185">Reference proteome</keyword>
<comment type="caution">
    <text evidence="2">The sequence shown here is derived from an EMBL/GenBank/DDBJ whole genome shotgun (WGS) entry which is preliminary data.</text>
</comment>
<gene>
    <name evidence="2" type="ORF">Q9291_00370</name>
</gene>
<dbReference type="RefSeq" id="WP_306387997.1">
    <property type="nucleotide sequence ID" value="NZ_JAVCAP010000001.1"/>
</dbReference>
<keyword evidence="1" id="KW-0812">Transmembrane</keyword>
<keyword evidence="1" id="KW-1133">Transmembrane helix</keyword>
<evidence type="ECO:0000313" key="2">
    <source>
        <dbReference type="EMBL" id="MDP8566288.1"/>
    </source>
</evidence>
<proteinExistence type="predicted"/>
<name>A0ABT9JNX4_9PROT</name>
<evidence type="ECO:0000313" key="3">
    <source>
        <dbReference type="Proteomes" id="UP001225906"/>
    </source>
</evidence>
<accession>A0ABT9JNX4</accession>
<dbReference type="EMBL" id="JAVCAP010000001">
    <property type="protein sequence ID" value="MDP8566288.1"/>
    <property type="molecule type" value="Genomic_DNA"/>
</dbReference>
<sequence>MRHLPHHRLWHWLRKTCLHKGMMDQLSLLAISIAFALPIPQAQAALGIETPPREPGMLWPLLPGESLQSLAVKLYPQSPILQQRFIQQALSFSRHRGILLQADAPTQRAQLIAVPDAGDMHTVTRRIKKAEELTADTVDEKLPGLVMSMQISGGPVAPLPAPPLLSRLHWREIHWPSVHLPTLETAQFDQVKKSFLTRSEHWLKHGQQAIQPVWQQVKKLGVQAAEHYQANARAIAQTPLRAIYQHPQQAIILGCAVWLLVLSLVWGVLETRRD</sequence>
<dbReference type="Proteomes" id="UP001225906">
    <property type="component" value="Unassembled WGS sequence"/>
</dbReference>
<reference evidence="3" key="1">
    <citation type="journal article" date="2019" name="Int. J. Syst. Evol. Microbiol.">
        <title>The Global Catalogue of Microorganisms (GCM) 10K type strain sequencing project: providing services to taxonomists for standard genome sequencing and annotation.</title>
        <authorList>
            <consortium name="The Broad Institute Genomics Platform"/>
            <consortium name="The Broad Institute Genome Sequencing Center for Infectious Disease"/>
            <person name="Wu L."/>
            <person name="Ma J."/>
        </authorList>
    </citation>
    <scope>NUCLEOTIDE SEQUENCE [LARGE SCALE GENOMIC DNA]</scope>
    <source>
        <strain evidence="3">VKM B-3159</strain>
    </source>
</reference>
<keyword evidence="1" id="KW-0472">Membrane</keyword>
<protein>
    <submittedName>
        <fullName evidence="2">Uncharacterized protein</fullName>
    </submittedName>
</protein>
<organism evidence="2 3">
    <name type="scientific">Methylophilus aquaticus</name>
    <dbReference type="NCBI Taxonomy" id="1971610"/>
    <lineage>
        <taxon>Bacteria</taxon>
        <taxon>Pseudomonadati</taxon>
        <taxon>Pseudomonadota</taxon>
        <taxon>Betaproteobacteria</taxon>
        <taxon>Nitrosomonadales</taxon>
        <taxon>Methylophilaceae</taxon>
        <taxon>Methylophilus</taxon>
    </lineage>
</organism>